<evidence type="ECO:0000313" key="4">
    <source>
        <dbReference type="EMBL" id="KZZ93566.1"/>
    </source>
</evidence>
<name>A0A168A7E7_9EURO</name>
<feature type="region of interest" description="Disordered" evidence="1">
    <location>
        <begin position="111"/>
        <end position="151"/>
    </location>
</feature>
<proteinExistence type="predicted"/>
<evidence type="ECO:0000256" key="2">
    <source>
        <dbReference type="SAM" id="SignalP"/>
    </source>
</evidence>
<evidence type="ECO:0000259" key="3">
    <source>
        <dbReference type="PROSITE" id="PS51212"/>
    </source>
</evidence>
<comment type="caution">
    <text evidence="4">The sequence shown here is derived from an EMBL/GenBank/DDBJ whole genome shotgun (WGS) entry which is preliminary data.</text>
</comment>
<feature type="domain" description="WSC" evidence="3">
    <location>
        <begin position="23"/>
        <end position="110"/>
    </location>
</feature>
<dbReference type="AlphaFoldDB" id="A0A168A7E7"/>
<reference evidence="4 5" key="1">
    <citation type="journal article" date="2016" name="Genome Biol. Evol.">
        <title>Divergent and convergent evolution of fungal pathogenicity.</title>
        <authorList>
            <person name="Shang Y."/>
            <person name="Xiao G."/>
            <person name="Zheng P."/>
            <person name="Cen K."/>
            <person name="Zhan S."/>
            <person name="Wang C."/>
        </authorList>
    </citation>
    <scope>NUCLEOTIDE SEQUENCE [LARGE SCALE GENOMIC DNA]</scope>
    <source>
        <strain evidence="4 5">ARSEF 7405</strain>
    </source>
</reference>
<feature type="chain" id="PRO_5007895242" evidence="2">
    <location>
        <begin position="22"/>
        <end position="188"/>
    </location>
</feature>
<dbReference type="InterPro" id="IPR002889">
    <property type="entry name" value="WSC_carb-bd"/>
</dbReference>
<keyword evidence="5" id="KW-1185">Reference proteome</keyword>
<dbReference type="SMART" id="SM00321">
    <property type="entry name" value="WSC"/>
    <property type="match status" value="1"/>
</dbReference>
<dbReference type="PROSITE" id="PS51212">
    <property type="entry name" value="WSC"/>
    <property type="match status" value="1"/>
</dbReference>
<evidence type="ECO:0000256" key="1">
    <source>
        <dbReference type="SAM" id="MobiDB-lite"/>
    </source>
</evidence>
<accession>A0A168A7E7</accession>
<organism evidence="4 5">
    <name type="scientific">Ascosphaera apis ARSEF 7405</name>
    <dbReference type="NCBI Taxonomy" id="392613"/>
    <lineage>
        <taxon>Eukaryota</taxon>
        <taxon>Fungi</taxon>
        <taxon>Dikarya</taxon>
        <taxon>Ascomycota</taxon>
        <taxon>Pezizomycotina</taxon>
        <taxon>Eurotiomycetes</taxon>
        <taxon>Eurotiomycetidae</taxon>
        <taxon>Onygenales</taxon>
        <taxon>Ascosphaeraceae</taxon>
        <taxon>Ascosphaera</taxon>
    </lineage>
</organism>
<dbReference type="VEuPathDB" id="FungiDB:AAP_02358"/>
<evidence type="ECO:0000313" key="5">
    <source>
        <dbReference type="Proteomes" id="UP000242877"/>
    </source>
</evidence>
<sequence>MYFTSTLLLLTSMVFPYTAQAASYDLRGCFKNVDGLTSKGTWMYQSAGHCSGECKDFAVMAMKKGNECYCTDRLPPKSDQTDDDDCDTSCVGFPDDDCGGDDVYSFYYTGNKKPKPQESGSSTSSATSTSTTSASKTTNPPSSTSSLIMTTSGGHTVSQTLIKATIRISQYIEILPTNHDYLKMTKKV</sequence>
<feature type="signal peptide" evidence="2">
    <location>
        <begin position="1"/>
        <end position="21"/>
    </location>
</feature>
<protein>
    <submittedName>
        <fullName evidence="4">Carbohydrate-binding WSC</fullName>
    </submittedName>
</protein>
<dbReference type="Proteomes" id="UP000242877">
    <property type="component" value="Unassembled WGS sequence"/>
</dbReference>
<feature type="compositionally biased region" description="Low complexity" evidence="1">
    <location>
        <begin position="119"/>
        <end position="146"/>
    </location>
</feature>
<dbReference type="OrthoDB" id="2019572at2759"/>
<keyword evidence="2" id="KW-0732">Signal</keyword>
<gene>
    <name evidence="4" type="ORF">AAP_02358</name>
</gene>
<dbReference type="EMBL" id="AZGZ01000008">
    <property type="protein sequence ID" value="KZZ93566.1"/>
    <property type="molecule type" value="Genomic_DNA"/>
</dbReference>
<dbReference type="Pfam" id="PF01822">
    <property type="entry name" value="WSC"/>
    <property type="match status" value="1"/>
</dbReference>